<name>A0A1H2XY39_9BACL</name>
<dbReference type="Proteomes" id="UP000198534">
    <property type="component" value="Unassembled WGS sequence"/>
</dbReference>
<evidence type="ECO:0000313" key="2">
    <source>
        <dbReference type="EMBL" id="SDW97797.1"/>
    </source>
</evidence>
<dbReference type="PROSITE" id="PS51186">
    <property type="entry name" value="GNAT"/>
    <property type="match status" value="1"/>
</dbReference>
<accession>A0A1H2XY39</accession>
<dbReference type="InterPro" id="IPR016181">
    <property type="entry name" value="Acyl_CoA_acyltransferase"/>
</dbReference>
<dbReference type="EMBL" id="FNNQ01000008">
    <property type="protein sequence ID" value="SDW97797.1"/>
    <property type="molecule type" value="Genomic_DNA"/>
</dbReference>
<proteinExistence type="predicted"/>
<organism evidence="2 3">
    <name type="scientific">Marininema mesophilum</name>
    <dbReference type="NCBI Taxonomy" id="1048340"/>
    <lineage>
        <taxon>Bacteria</taxon>
        <taxon>Bacillati</taxon>
        <taxon>Bacillota</taxon>
        <taxon>Bacilli</taxon>
        <taxon>Bacillales</taxon>
        <taxon>Thermoactinomycetaceae</taxon>
        <taxon>Marininema</taxon>
    </lineage>
</organism>
<dbReference type="InterPro" id="IPR000182">
    <property type="entry name" value="GNAT_dom"/>
</dbReference>
<dbReference type="Gene3D" id="3.40.630.30">
    <property type="match status" value="1"/>
</dbReference>
<dbReference type="AlphaFoldDB" id="A0A1H2XY39"/>
<feature type="domain" description="N-acetyltransferase" evidence="1">
    <location>
        <begin position="1"/>
        <end position="151"/>
    </location>
</feature>
<keyword evidence="3" id="KW-1185">Reference proteome</keyword>
<evidence type="ECO:0000313" key="3">
    <source>
        <dbReference type="Proteomes" id="UP000198534"/>
    </source>
</evidence>
<dbReference type="SUPFAM" id="SSF55729">
    <property type="entry name" value="Acyl-CoA N-acyltransferases (Nat)"/>
    <property type="match status" value="1"/>
</dbReference>
<reference evidence="2 3" key="1">
    <citation type="submission" date="2016-10" db="EMBL/GenBank/DDBJ databases">
        <authorList>
            <person name="de Groot N.N."/>
        </authorList>
    </citation>
    <scope>NUCLEOTIDE SEQUENCE [LARGE SCALE GENOMIC DNA]</scope>
    <source>
        <strain evidence="2 3">DSM 45610</strain>
    </source>
</reference>
<keyword evidence="2" id="KW-0808">Transferase</keyword>
<sequence>MLTQALTPAQLSRLRNHLIRFSYKYGDKRITHKALRWLKNLNTSPFPKGTYLAIASEEKRLTGFILFGRYGLEEAYIVVHPDFRKRQVGETLFKQTIDTLGRVYVRVACDNIPSLKLCFALGLRAFSFTTGPTGKPTLCLGGGEWSEKEFHSHSQTHSPYK</sequence>
<protein>
    <submittedName>
        <fullName evidence="2">Acetyltransferase (GNAT) family protein</fullName>
    </submittedName>
</protein>
<gene>
    <name evidence="2" type="ORF">SAMN05444487_10894</name>
</gene>
<dbReference type="Pfam" id="PF00583">
    <property type="entry name" value="Acetyltransf_1"/>
    <property type="match status" value="1"/>
</dbReference>
<dbReference type="OrthoDB" id="2869300at2"/>
<evidence type="ECO:0000259" key="1">
    <source>
        <dbReference type="PROSITE" id="PS51186"/>
    </source>
</evidence>
<dbReference type="STRING" id="1048340.SAMN05444487_10894"/>
<dbReference type="RefSeq" id="WP_091739703.1">
    <property type="nucleotide sequence ID" value="NZ_FNNQ01000008.1"/>
</dbReference>
<dbReference type="GO" id="GO:0016747">
    <property type="term" value="F:acyltransferase activity, transferring groups other than amino-acyl groups"/>
    <property type="evidence" value="ECO:0007669"/>
    <property type="project" value="InterPro"/>
</dbReference>
<dbReference type="CDD" id="cd04301">
    <property type="entry name" value="NAT_SF"/>
    <property type="match status" value="1"/>
</dbReference>